<dbReference type="PANTHER" id="PTHR15696">
    <property type="entry name" value="SMG-7 SUPPRESSOR WITH MORPHOLOGICAL EFFECT ON GENITALIA PROTEIN 7"/>
    <property type="match status" value="1"/>
</dbReference>
<evidence type="ECO:0000256" key="1">
    <source>
        <dbReference type="ARBA" id="ARBA00022737"/>
    </source>
</evidence>
<dbReference type="SUPFAM" id="SSF48452">
    <property type="entry name" value="TPR-like"/>
    <property type="match status" value="1"/>
</dbReference>
<keyword evidence="6" id="KW-1185">Reference proteome</keyword>
<dbReference type="InterPro" id="IPR045153">
    <property type="entry name" value="Est1/Ebs1-like"/>
</dbReference>
<dbReference type="InterPro" id="IPR019458">
    <property type="entry name" value="Est1-like_N"/>
</dbReference>
<keyword evidence="1" id="KW-0677">Repeat</keyword>
<dbReference type="EMBL" id="CAUOFW020008835">
    <property type="protein sequence ID" value="CAK9184046.1"/>
    <property type="molecule type" value="Genomic_DNA"/>
</dbReference>
<feature type="compositionally biased region" description="Low complexity" evidence="2">
    <location>
        <begin position="950"/>
        <end position="961"/>
    </location>
</feature>
<feature type="domain" description="DNA/RNA-binding" evidence="3">
    <location>
        <begin position="206"/>
        <end position="540"/>
    </location>
</feature>
<dbReference type="InterPro" id="IPR018834">
    <property type="entry name" value="DNA/RNA-bd_Est1-type"/>
</dbReference>
<evidence type="ECO:0000259" key="3">
    <source>
        <dbReference type="Pfam" id="PF10373"/>
    </source>
</evidence>
<protein>
    <recommendedName>
        <fullName evidence="7">Protein SMG7</fullName>
    </recommendedName>
</protein>
<evidence type="ECO:0008006" key="7">
    <source>
        <dbReference type="Google" id="ProtNLM"/>
    </source>
</evidence>
<evidence type="ECO:0000259" key="4">
    <source>
        <dbReference type="Pfam" id="PF10374"/>
    </source>
</evidence>
<dbReference type="PANTHER" id="PTHR15696:SF25">
    <property type="entry name" value="OS08G0305300 PROTEIN"/>
    <property type="match status" value="1"/>
</dbReference>
<name>A0ABC8USL1_9AQUA</name>
<evidence type="ECO:0000256" key="2">
    <source>
        <dbReference type="SAM" id="MobiDB-lite"/>
    </source>
</evidence>
<feature type="region of interest" description="Disordered" evidence="2">
    <location>
        <begin position="947"/>
        <end position="968"/>
    </location>
</feature>
<dbReference type="InterPro" id="IPR011990">
    <property type="entry name" value="TPR-like_helical_dom_sf"/>
</dbReference>
<proteinExistence type="predicted"/>
<reference evidence="5 6" key="1">
    <citation type="submission" date="2024-02" db="EMBL/GenBank/DDBJ databases">
        <authorList>
            <person name="Vignale AGUSTIN F."/>
            <person name="Sosa J E."/>
            <person name="Modenutti C."/>
        </authorList>
    </citation>
    <scope>NUCLEOTIDE SEQUENCE [LARGE SCALE GENOMIC DNA]</scope>
</reference>
<dbReference type="Pfam" id="PF10373">
    <property type="entry name" value="EST1_DNA_bind"/>
    <property type="match status" value="1"/>
</dbReference>
<dbReference type="FunFam" id="1.25.40.10:FF:000225">
    <property type="entry name" value="Protein SMG7"/>
    <property type="match status" value="1"/>
</dbReference>
<dbReference type="Proteomes" id="UP001642360">
    <property type="component" value="Unassembled WGS sequence"/>
</dbReference>
<dbReference type="Gene3D" id="1.25.40.10">
    <property type="entry name" value="Tetratricopeptide repeat domain"/>
    <property type="match status" value="1"/>
</dbReference>
<sequence>MAILMDNSSDHSFRERVQHLYNKNVELENRRRKAAKARLPSDTNEWQRIRENYEAILLEDYAFSEQHDIEYALWQLHYRRIEELRAHFNAVLAAAGSTAQNAKGSTRLGPDRVTKIRSQFKTVLSEATGFYHDLMMKIRAKYGLPLGYVSDNPDNQIALSKGGNKSAEVKEGLISCHRCLIYLGDLARYKGIYGEGDSKTRDFAAALSYYMQASSLWPSSGNPHHQLAILASYSGDELVAVYRYFRSLAVDNPFATARDNLIIAFEKNRQSYSQLFGDAKAASVKLAPVRMTEKGRGKGETRLPLKDNGVEASVVKAKISSIPETFKVFSIRFVRLNGILFTRTSLETFGEVFSLVKSDLLELLSSGPEEEYNFGSDAAECRVVIVRLIAVLIFTFHNVSRETENQSYAEILQRSVLLQNAIAAILEFMGHVLERCIQLNDPSASYLLPGIMVFVEWLACRQDIALGNELEEKQASARSFFWNHCISFFNKLLSSGLVVSDEDEDETCFSHMSRYDEGETANRLALPEDIELRGFLPLLPAQLILDFSRKHSFGSDGGNKETKARVQRVVAAAKALANVVQAGQRGIYFDTKAKRFMFGIEPRISDDYLLTSSLETPKLNGVGLETAVEGQKTPGVLQPEAETNLEGEEEDEVIVFKPSLNEKHVDKIASNLTSEFFASGVSSSKVDLGNEGGTFSTSRDGFLVQNAFNTGSRSPASVANITAQYLQPNQPSTSKWLLEQQGFITNGWGSLNLLENGLPLKHELESHLGVVQPATFSVPFLQSANVSAGYTHSIPVPETVVSLKVDSMMSSGAGVDNWSVNASSVMSAGLQKNPVSRPVRHFGPPPGFGSVPPKVVDGGLSGMALKNENPPKDDYSWLDGYQVRSSTQSIGFNSSINPSAQTYHPVSKSNSSIGIVGFPFPGKQVTENQRDCQHYQFPEDLKLYLEQHQHQQQPLQKGNQQSVALPQQHQAQSLLEDRFLV</sequence>
<gene>
    <name evidence="5" type="ORF">ILEXP_LOCUS54342</name>
</gene>
<evidence type="ECO:0000313" key="5">
    <source>
        <dbReference type="EMBL" id="CAK9184046.1"/>
    </source>
</evidence>
<feature type="domain" description="Telomerase activating protein Est1-like N-terminal" evidence="4">
    <location>
        <begin position="69"/>
        <end position="193"/>
    </location>
</feature>
<comment type="caution">
    <text evidence="5">The sequence shown here is derived from an EMBL/GenBank/DDBJ whole genome shotgun (WGS) entry which is preliminary data.</text>
</comment>
<dbReference type="AlphaFoldDB" id="A0ABC8USL1"/>
<organism evidence="5 6">
    <name type="scientific">Ilex paraguariensis</name>
    <name type="common">yerba mate</name>
    <dbReference type="NCBI Taxonomy" id="185542"/>
    <lineage>
        <taxon>Eukaryota</taxon>
        <taxon>Viridiplantae</taxon>
        <taxon>Streptophyta</taxon>
        <taxon>Embryophyta</taxon>
        <taxon>Tracheophyta</taxon>
        <taxon>Spermatophyta</taxon>
        <taxon>Magnoliopsida</taxon>
        <taxon>eudicotyledons</taxon>
        <taxon>Gunneridae</taxon>
        <taxon>Pentapetalae</taxon>
        <taxon>asterids</taxon>
        <taxon>campanulids</taxon>
        <taxon>Aquifoliales</taxon>
        <taxon>Aquifoliaceae</taxon>
        <taxon>Ilex</taxon>
    </lineage>
</organism>
<accession>A0ABC8USL1</accession>
<evidence type="ECO:0000313" key="6">
    <source>
        <dbReference type="Proteomes" id="UP001642360"/>
    </source>
</evidence>
<dbReference type="Pfam" id="PF10374">
    <property type="entry name" value="EST1"/>
    <property type="match status" value="1"/>
</dbReference>